<dbReference type="InterPro" id="IPR045076">
    <property type="entry name" value="MutS"/>
</dbReference>
<dbReference type="AlphaFoldDB" id="A0AAP0GBS5"/>
<dbReference type="GO" id="GO:0005634">
    <property type="term" value="C:nucleus"/>
    <property type="evidence" value="ECO:0007669"/>
    <property type="project" value="TreeGrafter"/>
</dbReference>
<dbReference type="CDD" id="cd20404">
    <property type="entry name" value="Tudor_Agenet_AtEML-like"/>
    <property type="match status" value="1"/>
</dbReference>
<evidence type="ECO:0000256" key="9">
    <source>
        <dbReference type="SAM" id="MobiDB-lite"/>
    </source>
</evidence>
<evidence type="ECO:0000256" key="2">
    <source>
        <dbReference type="ARBA" id="ARBA00022741"/>
    </source>
</evidence>
<keyword evidence="3 6" id="KW-0227">DNA damage</keyword>
<sequence>MHSFEVVGRRIKVFWPLDNAWYEGRVRSFDEASEKHVIQYDDAEEELLDLEKEKFEWLEVERPRNLRRLRRMSHTESSVASTPLESGKVEVEEESSKEASTDDEEWDRVSQKEATEGDSEDLELENEGDIKDEVVSRSRKSVASCSSKLSSRPGKRRKIAVEKMDCIRTVKFDDQDDNTEHKTPVDIIRSSLTHHGTSSKSNQILDVDSSVNGEEGDRFGKRHAEKFKFLGAERKDAQGRRPPDVDYNPRTLYLPQEFLKSLSGGQRQWWEFKSKHMDKILFFKMGKFYELYEMDAHIGVRELDLQYMKGDQPHCGFPEKNFSVNLEKLARKGYRVLVVEQTETPEQLELRRKEMGTKDKVVKREICAVVSKGTLVEGEGLLVNPEISYLMSITEKVHNFDEHHTQGTTLGVCVVDVSTSKFTLGQFSDNLERDCLCSLLSELRPVEIIKPSKVLSPETERILMHNTRNPLVNDLVPSSEFWNAEKTILEIKKIYSSLKYSGKSGMMDDTSSVRNMEKYPDIIPDILIELDSAGQNGCFALSALGGCIFYLRQAFLDETLLKCANFEALPCAGSLNMLQKPYMILDAAALENLEILEDRNGNPAGTLYAQLDHCVTAFGKRLLKSWLVRPLHDINSIVARQDAILAFKVVGLDFALEFRKMLSGLPDMERLLARHFASCESFGRNASAVILYEDASRKKLMEFLGVLRGCQLMIQSISSLSSLLVSTESCLIHRLLTPGKDLPDVSKLLKYFKDAFDWKEAEQSGRIIPQEGCDTDFDAVCKVISEVESGLMKHLKNQQKLLGNSSINYATVGKDSYLLEVPDSLRNAIPRDYELHSSKKGFFRYWTVEIKNYISELSKAKAEKESKLQSILLRLMVQFSEHHNKWRQLVSITAELDVLISLSISSTYYEGPTCRPVIKDIKCSSNSTPFLSAKSLGHPTLRMDALGKGSFVPNDVTVGGTGITNFVLLTGPNMGGKSTLLRQVCLAIIIAQIGADVPAESFELSPVDRIFVRMGARDHIITGQSTFLTELSETASVLTSATRNSFVALDELGRGTSTSDGQAIAESVLQYLVHETHCRGMFSTHYHRLAANFVKDSRVSVCHMACRVEMGTYGVEEVTFLYRLTPGSCPKSYGINVARLAGVPPSVLYKAMAKSNDFEAIYGNPQHEDKEMGAVKGLIHVAKAWKHEQDFLVVNITMLREIQQKAQLLLVES</sequence>
<dbReference type="Pfam" id="PF05192">
    <property type="entry name" value="MutS_III"/>
    <property type="match status" value="1"/>
</dbReference>
<dbReference type="EMBL" id="JBBWWQ010000004">
    <property type="protein sequence ID" value="KAK8949699.1"/>
    <property type="molecule type" value="Genomic_DNA"/>
</dbReference>
<dbReference type="InterPro" id="IPR002999">
    <property type="entry name" value="Tudor"/>
</dbReference>
<dbReference type="SUPFAM" id="SSF63748">
    <property type="entry name" value="Tudor/PWWP/MBT"/>
    <property type="match status" value="1"/>
</dbReference>
<dbReference type="Pfam" id="PF01624">
    <property type="entry name" value="MutS_I"/>
    <property type="match status" value="1"/>
</dbReference>
<keyword evidence="4 6" id="KW-0067">ATP-binding</keyword>
<keyword evidence="6 7" id="KW-0234">DNA repair</keyword>
<dbReference type="InterPro" id="IPR027417">
    <property type="entry name" value="P-loop_NTPase"/>
</dbReference>
<dbReference type="Gene3D" id="1.10.1420.10">
    <property type="match status" value="2"/>
</dbReference>
<accession>A0AAP0GBS5</accession>
<evidence type="ECO:0000313" key="14">
    <source>
        <dbReference type="Proteomes" id="UP001418222"/>
    </source>
</evidence>
<dbReference type="Proteomes" id="UP001418222">
    <property type="component" value="Unassembled WGS sequence"/>
</dbReference>
<dbReference type="SMART" id="SM00534">
    <property type="entry name" value="MUTSac"/>
    <property type="match status" value="1"/>
</dbReference>
<proteinExistence type="inferred from homology"/>
<dbReference type="InterPro" id="IPR007860">
    <property type="entry name" value="DNA_mmatch_repair_MutS_con_dom"/>
</dbReference>
<dbReference type="SUPFAM" id="SSF55271">
    <property type="entry name" value="DNA repair protein MutS, domain I"/>
    <property type="match status" value="1"/>
</dbReference>
<dbReference type="InterPro" id="IPR016151">
    <property type="entry name" value="DNA_mismatch_repair_MutS_N"/>
</dbReference>
<comment type="caution">
    <text evidence="13">The sequence shown here is derived from an EMBL/GenBank/DDBJ whole genome shotgun (WGS) entry which is preliminary data.</text>
</comment>
<dbReference type="InterPro" id="IPR007695">
    <property type="entry name" value="DNA_mismatch_repair_MutS-lik_N"/>
</dbReference>
<dbReference type="InterPro" id="IPR007696">
    <property type="entry name" value="DNA_mismatch_repair_MutS_core"/>
</dbReference>
<dbReference type="PANTHER" id="PTHR11361:SF150">
    <property type="entry name" value="DNA MISMATCH REPAIR PROTEIN MSH6"/>
    <property type="match status" value="1"/>
</dbReference>
<evidence type="ECO:0000313" key="13">
    <source>
        <dbReference type="EMBL" id="KAK8949699.1"/>
    </source>
</evidence>
<dbReference type="InterPro" id="IPR036678">
    <property type="entry name" value="MutS_con_dom_sf"/>
</dbReference>
<evidence type="ECO:0000259" key="11">
    <source>
        <dbReference type="SMART" id="SM00533"/>
    </source>
</evidence>
<dbReference type="InterPro" id="IPR017261">
    <property type="entry name" value="DNA_mismatch_repair_MutS/MSH"/>
</dbReference>
<evidence type="ECO:0000256" key="6">
    <source>
        <dbReference type="PIRNR" id="PIRNR037677"/>
    </source>
</evidence>
<dbReference type="Gene3D" id="3.40.1170.10">
    <property type="entry name" value="DNA repair protein MutS, domain I"/>
    <property type="match status" value="1"/>
</dbReference>
<keyword evidence="2 6" id="KW-0547">Nucleotide-binding</keyword>
<keyword evidence="8" id="KW-0175">Coiled coil</keyword>
<dbReference type="GO" id="GO:0006298">
    <property type="term" value="P:mismatch repair"/>
    <property type="evidence" value="ECO:0007669"/>
    <property type="project" value="InterPro"/>
</dbReference>
<dbReference type="FunFam" id="3.40.50.300:FF:001885">
    <property type="entry name" value="DNA mismatch repair protein"/>
    <property type="match status" value="1"/>
</dbReference>
<dbReference type="SMART" id="SM00333">
    <property type="entry name" value="TUDOR"/>
    <property type="match status" value="1"/>
</dbReference>
<evidence type="ECO:0000256" key="4">
    <source>
        <dbReference type="ARBA" id="ARBA00022840"/>
    </source>
</evidence>
<feature type="domain" description="Tudor" evidence="10">
    <location>
        <begin position="2"/>
        <end position="61"/>
    </location>
</feature>
<dbReference type="FunFam" id="1.10.1420.10:FF:000005">
    <property type="entry name" value="DNA mismatch repair protein"/>
    <property type="match status" value="1"/>
</dbReference>
<feature type="domain" description="DNA mismatch repair proteins mutS family" evidence="12">
    <location>
        <begin position="964"/>
        <end position="1156"/>
    </location>
</feature>
<evidence type="ECO:0000259" key="12">
    <source>
        <dbReference type="SMART" id="SM00534"/>
    </source>
</evidence>
<evidence type="ECO:0000256" key="5">
    <source>
        <dbReference type="ARBA" id="ARBA00023125"/>
    </source>
</evidence>
<dbReference type="Pfam" id="PF05190">
    <property type="entry name" value="MutS_IV"/>
    <property type="match status" value="1"/>
</dbReference>
<evidence type="ECO:0000256" key="1">
    <source>
        <dbReference type="ARBA" id="ARBA00006271"/>
    </source>
</evidence>
<feature type="domain" description="DNA mismatch repair protein MutS core" evidence="11">
    <location>
        <begin position="602"/>
        <end position="944"/>
    </location>
</feature>
<dbReference type="InterPro" id="IPR000432">
    <property type="entry name" value="DNA_mismatch_repair_MutS_C"/>
</dbReference>
<evidence type="ECO:0000256" key="7">
    <source>
        <dbReference type="RuleBase" id="RU003756"/>
    </source>
</evidence>
<feature type="compositionally biased region" description="Acidic residues" evidence="9">
    <location>
        <begin position="116"/>
        <end position="127"/>
    </location>
</feature>
<evidence type="ECO:0000256" key="8">
    <source>
        <dbReference type="SAM" id="Coils"/>
    </source>
</evidence>
<dbReference type="PIRSF" id="PIRSF037677">
    <property type="entry name" value="DNA_mis_repair_Msh6"/>
    <property type="match status" value="1"/>
</dbReference>
<dbReference type="Gene3D" id="2.30.30.140">
    <property type="match status" value="1"/>
</dbReference>
<dbReference type="GO" id="GO:0005524">
    <property type="term" value="F:ATP binding"/>
    <property type="evidence" value="ECO:0007669"/>
    <property type="project" value="UniProtKB-UniRule"/>
</dbReference>
<reference evidence="13 14" key="1">
    <citation type="journal article" date="2022" name="Nat. Plants">
        <title>Genomes of leafy and leafless Platanthera orchids illuminate the evolution of mycoheterotrophy.</title>
        <authorList>
            <person name="Li M.H."/>
            <person name="Liu K.W."/>
            <person name="Li Z."/>
            <person name="Lu H.C."/>
            <person name="Ye Q.L."/>
            <person name="Zhang D."/>
            <person name="Wang J.Y."/>
            <person name="Li Y.F."/>
            <person name="Zhong Z.M."/>
            <person name="Liu X."/>
            <person name="Yu X."/>
            <person name="Liu D.K."/>
            <person name="Tu X.D."/>
            <person name="Liu B."/>
            <person name="Hao Y."/>
            <person name="Liao X.Y."/>
            <person name="Jiang Y.T."/>
            <person name="Sun W.H."/>
            <person name="Chen J."/>
            <person name="Chen Y.Q."/>
            <person name="Ai Y."/>
            <person name="Zhai J.W."/>
            <person name="Wu S.S."/>
            <person name="Zhou Z."/>
            <person name="Hsiao Y.Y."/>
            <person name="Wu W.L."/>
            <person name="Chen Y.Y."/>
            <person name="Lin Y.F."/>
            <person name="Hsu J.L."/>
            <person name="Li C.Y."/>
            <person name="Wang Z.W."/>
            <person name="Zhao X."/>
            <person name="Zhong W.Y."/>
            <person name="Ma X.K."/>
            <person name="Ma L."/>
            <person name="Huang J."/>
            <person name="Chen G.Z."/>
            <person name="Huang M.Z."/>
            <person name="Huang L."/>
            <person name="Peng D.H."/>
            <person name="Luo Y.B."/>
            <person name="Zou S.Q."/>
            <person name="Chen S.P."/>
            <person name="Lan S."/>
            <person name="Tsai W.C."/>
            <person name="Van de Peer Y."/>
            <person name="Liu Z.J."/>
        </authorList>
    </citation>
    <scope>NUCLEOTIDE SEQUENCE [LARGE SCALE GENOMIC DNA]</scope>
    <source>
        <strain evidence="13">Lor287</strain>
    </source>
</reference>
<evidence type="ECO:0000256" key="3">
    <source>
        <dbReference type="ARBA" id="ARBA00022763"/>
    </source>
</evidence>
<dbReference type="SMART" id="SM00533">
    <property type="entry name" value="MUTSd"/>
    <property type="match status" value="1"/>
</dbReference>
<feature type="compositionally biased region" description="Low complexity" evidence="9">
    <location>
        <begin position="141"/>
        <end position="152"/>
    </location>
</feature>
<feature type="region of interest" description="Disordered" evidence="9">
    <location>
        <begin position="72"/>
        <end position="157"/>
    </location>
</feature>
<evidence type="ECO:0000259" key="10">
    <source>
        <dbReference type="SMART" id="SM00333"/>
    </source>
</evidence>
<dbReference type="InterPro" id="IPR007861">
    <property type="entry name" value="DNA_mismatch_repair_MutS_clamp"/>
</dbReference>
<dbReference type="Pfam" id="PF00488">
    <property type="entry name" value="MutS_V"/>
    <property type="match status" value="1"/>
</dbReference>
<dbReference type="PANTHER" id="PTHR11361">
    <property type="entry name" value="DNA MISMATCH REPAIR PROTEIN MUTS FAMILY MEMBER"/>
    <property type="match status" value="1"/>
</dbReference>
<dbReference type="Gene3D" id="3.30.420.110">
    <property type="entry name" value="MutS, connector domain"/>
    <property type="match status" value="1"/>
</dbReference>
<keyword evidence="5 6" id="KW-0238">DNA-binding</keyword>
<comment type="function">
    <text evidence="6 7">Component of the post-replicative DNA mismatch repair system (MMR).</text>
</comment>
<dbReference type="SUPFAM" id="SSF53150">
    <property type="entry name" value="DNA repair protein MutS, domain II"/>
    <property type="match status" value="1"/>
</dbReference>
<feature type="coiled-coil region" evidence="8">
    <location>
        <begin position="33"/>
        <end position="60"/>
    </location>
</feature>
<dbReference type="GO" id="GO:0140664">
    <property type="term" value="F:ATP-dependent DNA damage sensor activity"/>
    <property type="evidence" value="ECO:0007669"/>
    <property type="project" value="InterPro"/>
</dbReference>
<feature type="compositionally biased region" description="Basic and acidic residues" evidence="9">
    <location>
        <begin position="87"/>
        <end position="100"/>
    </location>
</feature>
<dbReference type="Gene3D" id="3.40.50.300">
    <property type="entry name" value="P-loop containing nucleotide triphosphate hydrolases"/>
    <property type="match status" value="1"/>
</dbReference>
<dbReference type="SUPFAM" id="SSF52540">
    <property type="entry name" value="P-loop containing nucleoside triphosphate hydrolases"/>
    <property type="match status" value="1"/>
</dbReference>
<dbReference type="FunFam" id="3.40.1170.10:FF:000002">
    <property type="entry name" value="DNA mismatch repair protein"/>
    <property type="match status" value="1"/>
</dbReference>
<organism evidence="13 14">
    <name type="scientific">Platanthera zijinensis</name>
    <dbReference type="NCBI Taxonomy" id="2320716"/>
    <lineage>
        <taxon>Eukaryota</taxon>
        <taxon>Viridiplantae</taxon>
        <taxon>Streptophyta</taxon>
        <taxon>Embryophyta</taxon>
        <taxon>Tracheophyta</taxon>
        <taxon>Spermatophyta</taxon>
        <taxon>Magnoliopsida</taxon>
        <taxon>Liliopsida</taxon>
        <taxon>Asparagales</taxon>
        <taxon>Orchidaceae</taxon>
        <taxon>Orchidoideae</taxon>
        <taxon>Orchideae</taxon>
        <taxon>Orchidinae</taxon>
        <taxon>Platanthera</taxon>
    </lineage>
</organism>
<name>A0AAP0GBS5_9ASPA</name>
<protein>
    <recommendedName>
        <fullName evidence="6">DNA mismatch repair protein</fullName>
    </recommendedName>
</protein>
<comment type="similarity">
    <text evidence="1 6 7">Belongs to the DNA mismatch repair MutS family.</text>
</comment>
<dbReference type="GO" id="GO:0030983">
    <property type="term" value="F:mismatched DNA binding"/>
    <property type="evidence" value="ECO:0007669"/>
    <property type="project" value="UniProtKB-UniRule"/>
</dbReference>
<keyword evidence="14" id="KW-1185">Reference proteome</keyword>
<feature type="compositionally biased region" description="Polar residues" evidence="9">
    <location>
        <begin position="75"/>
        <end position="84"/>
    </location>
</feature>
<dbReference type="SUPFAM" id="SSF48334">
    <property type="entry name" value="DNA repair protein MutS, domain III"/>
    <property type="match status" value="1"/>
</dbReference>
<dbReference type="InterPro" id="IPR036187">
    <property type="entry name" value="DNA_mismatch_repair_MutS_sf"/>
</dbReference>
<dbReference type="Pfam" id="PF05188">
    <property type="entry name" value="MutS_II"/>
    <property type="match status" value="1"/>
</dbReference>
<gene>
    <name evidence="13" type="primary">MSH6</name>
    <name evidence="13" type="ORF">KSP39_PZI005228</name>
</gene>